<dbReference type="GO" id="GO:0015074">
    <property type="term" value="P:DNA integration"/>
    <property type="evidence" value="ECO:0007669"/>
    <property type="project" value="InterPro"/>
</dbReference>
<dbReference type="CDD" id="cd00397">
    <property type="entry name" value="DNA_BRE_C"/>
    <property type="match status" value="1"/>
</dbReference>
<dbReference type="InterPro" id="IPR050090">
    <property type="entry name" value="Tyrosine_recombinase_XerCD"/>
</dbReference>
<dbReference type="PANTHER" id="PTHR30349:SF81">
    <property type="entry name" value="TYROSINE RECOMBINASE XERC"/>
    <property type="match status" value="1"/>
</dbReference>
<reference evidence="3 4" key="1">
    <citation type="submission" date="2019-10" db="EMBL/GenBank/DDBJ databases">
        <title>Whole genome shotgun sequence of Acrocarpospora macrocephala NBRC 16266.</title>
        <authorList>
            <person name="Ichikawa N."/>
            <person name="Kimura A."/>
            <person name="Kitahashi Y."/>
            <person name="Komaki H."/>
            <person name="Oguchi A."/>
        </authorList>
    </citation>
    <scope>NUCLEOTIDE SEQUENCE [LARGE SCALE GENOMIC DNA]</scope>
    <source>
        <strain evidence="3 4">NBRC 16266</strain>
    </source>
</reference>
<proteinExistence type="predicted"/>
<evidence type="ECO:0000256" key="1">
    <source>
        <dbReference type="ARBA" id="ARBA00023172"/>
    </source>
</evidence>
<sequence length="390" mass="43262">MLVLSSEEISGFLRSYRLGCRSCWIGEDEGARLSLAVVRDLREVRAPAGPQVLAAFETDVLAGFVLARAAAGMADTTIRSDALHLEQVRAWFGRPLWEMEPADADRYFGKVLRATAKGTRLARSQALRTYFLFLEIRHKIEIHQLTGRVVQCPIDEMNRPRGAGRAALRIPPSAAQVELLFAGWRQELATCRKYGPAARNYAAARLMAEVGLRVNEASHLDLNDVKWELGRFGKLHVRKGKGARGSGPRERMVPLINNAGATLRWFVQDVWSCFDDDHARHGAPLFCSERRDADGSAARVGNETLRAALAAAAVRHLPDWPDRVTPHVLRHFCASQLYLGGMDLVAIQETLGHAWVATTMNYIHVHATHVEDAWIAGQQRAATRLKGLSP</sequence>
<dbReference type="InterPro" id="IPR002104">
    <property type="entry name" value="Integrase_catalytic"/>
</dbReference>
<dbReference type="Gene3D" id="1.10.443.10">
    <property type="entry name" value="Intergrase catalytic core"/>
    <property type="match status" value="1"/>
</dbReference>
<evidence type="ECO:0000259" key="2">
    <source>
        <dbReference type="PROSITE" id="PS51898"/>
    </source>
</evidence>
<gene>
    <name evidence="3" type="primary">xerC_2</name>
    <name evidence="3" type="ORF">Amac_029800</name>
</gene>
<dbReference type="PROSITE" id="PS51898">
    <property type="entry name" value="TYR_RECOMBINASE"/>
    <property type="match status" value="1"/>
</dbReference>
<accession>A0A5M3WKE2</accession>
<dbReference type="Proteomes" id="UP000331127">
    <property type="component" value="Unassembled WGS sequence"/>
</dbReference>
<evidence type="ECO:0000313" key="4">
    <source>
        <dbReference type="Proteomes" id="UP000331127"/>
    </source>
</evidence>
<protein>
    <submittedName>
        <fullName evidence="3">Tyrosine recombinase XerC</fullName>
    </submittedName>
</protein>
<dbReference type="PANTHER" id="PTHR30349">
    <property type="entry name" value="PHAGE INTEGRASE-RELATED"/>
    <property type="match status" value="1"/>
</dbReference>
<keyword evidence="4" id="KW-1185">Reference proteome</keyword>
<dbReference type="Pfam" id="PF00589">
    <property type="entry name" value="Phage_integrase"/>
    <property type="match status" value="1"/>
</dbReference>
<dbReference type="GO" id="GO:0006310">
    <property type="term" value="P:DNA recombination"/>
    <property type="evidence" value="ECO:0007669"/>
    <property type="project" value="UniProtKB-KW"/>
</dbReference>
<dbReference type="SUPFAM" id="SSF56349">
    <property type="entry name" value="DNA breaking-rejoining enzymes"/>
    <property type="match status" value="1"/>
</dbReference>
<feature type="domain" description="Tyr recombinase" evidence="2">
    <location>
        <begin position="170"/>
        <end position="375"/>
    </location>
</feature>
<name>A0A5M3WKE2_9ACTN</name>
<dbReference type="AlphaFoldDB" id="A0A5M3WKE2"/>
<organism evidence="3 4">
    <name type="scientific">Acrocarpospora macrocephala</name>
    <dbReference type="NCBI Taxonomy" id="150177"/>
    <lineage>
        <taxon>Bacteria</taxon>
        <taxon>Bacillati</taxon>
        <taxon>Actinomycetota</taxon>
        <taxon>Actinomycetes</taxon>
        <taxon>Streptosporangiales</taxon>
        <taxon>Streptosporangiaceae</taxon>
        <taxon>Acrocarpospora</taxon>
    </lineage>
</organism>
<dbReference type="GO" id="GO:0003677">
    <property type="term" value="F:DNA binding"/>
    <property type="evidence" value="ECO:0007669"/>
    <property type="project" value="InterPro"/>
</dbReference>
<dbReference type="InterPro" id="IPR013762">
    <property type="entry name" value="Integrase-like_cat_sf"/>
</dbReference>
<dbReference type="InterPro" id="IPR011010">
    <property type="entry name" value="DNA_brk_join_enz"/>
</dbReference>
<keyword evidence="1" id="KW-0233">DNA recombination</keyword>
<comment type="caution">
    <text evidence="3">The sequence shown here is derived from an EMBL/GenBank/DDBJ whole genome shotgun (WGS) entry which is preliminary data.</text>
</comment>
<evidence type="ECO:0000313" key="3">
    <source>
        <dbReference type="EMBL" id="GES09384.1"/>
    </source>
</evidence>
<dbReference type="EMBL" id="BLAE01000015">
    <property type="protein sequence ID" value="GES09384.1"/>
    <property type="molecule type" value="Genomic_DNA"/>
</dbReference>